<dbReference type="OrthoDB" id="2311943at2759"/>
<name>A0A916EDW5_9GLOM</name>
<dbReference type="EMBL" id="CAGKOT010000042">
    <property type="protein sequence ID" value="CAB5380441.1"/>
    <property type="molecule type" value="Genomic_DNA"/>
</dbReference>
<reference evidence="1" key="1">
    <citation type="submission" date="2020-05" db="EMBL/GenBank/DDBJ databases">
        <authorList>
            <person name="Rincon C."/>
            <person name="Sanders R I."/>
            <person name="Robbins C."/>
            <person name="Chaturvedi A."/>
        </authorList>
    </citation>
    <scope>NUCLEOTIDE SEQUENCE</scope>
    <source>
        <strain evidence="1">CHB12</strain>
    </source>
</reference>
<proteinExistence type="predicted"/>
<protein>
    <recommendedName>
        <fullName evidence="3">Protein kinase domain-containing protein</fullName>
    </recommendedName>
</protein>
<evidence type="ECO:0000313" key="2">
    <source>
        <dbReference type="Proteomes" id="UP000684084"/>
    </source>
</evidence>
<dbReference type="Proteomes" id="UP000684084">
    <property type="component" value="Unassembled WGS sequence"/>
</dbReference>
<gene>
    <name evidence="1" type="ORF">CHRIB12_LOCUS17106</name>
</gene>
<dbReference type="AlphaFoldDB" id="A0A916EDW5"/>
<dbReference type="VEuPathDB" id="FungiDB:RhiirFUN_022134"/>
<evidence type="ECO:0008006" key="3">
    <source>
        <dbReference type="Google" id="ProtNLM"/>
    </source>
</evidence>
<organism evidence="1 2">
    <name type="scientific">Rhizophagus irregularis</name>
    <dbReference type="NCBI Taxonomy" id="588596"/>
    <lineage>
        <taxon>Eukaryota</taxon>
        <taxon>Fungi</taxon>
        <taxon>Fungi incertae sedis</taxon>
        <taxon>Mucoromycota</taxon>
        <taxon>Glomeromycotina</taxon>
        <taxon>Glomeromycetes</taxon>
        <taxon>Glomerales</taxon>
        <taxon>Glomeraceae</taxon>
        <taxon>Rhizophagus</taxon>
    </lineage>
</organism>
<sequence length="194" mass="22567">MLNTRNLNNREFKRIGSRIMAKVYFNKFITLKEIVKEIIEVNFCKNITHFYGTIRVMEYADSGTLSVQLTWKDKINMAFQLAHVVLSLHDEGIVHRDLVKETPVPNTPEDYVKIYTDSTNSCYTAKDNVDISRTILYLNYNLGEMSMEIQSNIHGFKEKAIELLLSNCFFLYHKWLAAMLTMRALSMSNIHEAL</sequence>
<comment type="caution">
    <text evidence="1">The sequence shown here is derived from an EMBL/GenBank/DDBJ whole genome shotgun (WGS) entry which is preliminary data.</text>
</comment>
<accession>A0A916EDW5</accession>
<evidence type="ECO:0000313" key="1">
    <source>
        <dbReference type="EMBL" id="CAB5380441.1"/>
    </source>
</evidence>